<accession>A0A401U753</accession>
<evidence type="ECO:0000313" key="3">
    <source>
        <dbReference type="EMBL" id="GCC50720.1"/>
    </source>
</evidence>
<dbReference type="SUPFAM" id="SSF54373">
    <property type="entry name" value="FAD-linked reductases, C-terminal domain"/>
    <property type="match status" value="1"/>
</dbReference>
<dbReference type="GO" id="GO:0016491">
    <property type="term" value="F:oxidoreductase activity"/>
    <property type="evidence" value="ECO:0007669"/>
    <property type="project" value="UniProtKB-KW"/>
</dbReference>
<keyword evidence="4" id="KW-1185">Reference proteome</keyword>
<dbReference type="GO" id="GO:0005737">
    <property type="term" value="C:cytoplasm"/>
    <property type="evidence" value="ECO:0007669"/>
    <property type="project" value="TreeGrafter"/>
</dbReference>
<dbReference type="InterPro" id="IPR006076">
    <property type="entry name" value="FAD-dep_OxRdtase"/>
</dbReference>
<proteinExistence type="predicted"/>
<sequence length="362" mass="41432">MSEKKVFDYLIVGSGLAGSVLAFELDQRRKRVLLIGNKQNHSSVIAAGLFNPITGKVLSKTWQAEEIFSQLQRFYSHAEREMGQKFFYPMPIYRPFLSVEEQNEWMGKSASPDWAIFIEKIYTKSGGWYGVKDLLGGLLLKQTGFLNTNVFMEAIRNYFVEKQQFQEHTLAYDKLSITTNSIVYGEYQSEKIIFCEGTNTFQNPYFNWLPIRPLKGETLTVQSNLPENVIVNRGIYAVPLEKGIFKLGATYETKDLSQAITIKGLEELKEKFKEIISLPYNVVNQEWGFRPTTPDRRPIIGEHPEYNNVIVCNGLGTKGVSLAPFVSNLLAEFLVKGIRLSTYDAVDVSRYYSLYWKAVNKR</sequence>
<organism evidence="3 4">
    <name type="scientific">Chryseotalea sanaruensis</name>
    <dbReference type="NCBI Taxonomy" id="2482724"/>
    <lineage>
        <taxon>Bacteria</taxon>
        <taxon>Pseudomonadati</taxon>
        <taxon>Bacteroidota</taxon>
        <taxon>Cytophagia</taxon>
        <taxon>Cytophagales</taxon>
        <taxon>Chryseotaleaceae</taxon>
        <taxon>Chryseotalea</taxon>
    </lineage>
</organism>
<gene>
    <name evidence="3" type="ORF">SanaruYs_09380</name>
</gene>
<dbReference type="PANTHER" id="PTHR13847">
    <property type="entry name" value="SARCOSINE DEHYDROGENASE-RELATED"/>
    <property type="match status" value="1"/>
</dbReference>
<dbReference type="AlphaFoldDB" id="A0A401U753"/>
<keyword evidence="1" id="KW-0560">Oxidoreductase</keyword>
<dbReference type="Proteomes" id="UP000288227">
    <property type="component" value="Unassembled WGS sequence"/>
</dbReference>
<evidence type="ECO:0000259" key="2">
    <source>
        <dbReference type="Pfam" id="PF01266"/>
    </source>
</evidence>
<evidence type="ECO:0000313" key="4">
    <source>
        <dbReference type="Proteomes" id="UP000288227"/>
    </source>
</evidence>
<protein>
    <submittedName>
        <fullName evidence="3">FAD-binding oxidoreductase</fullName>
    </submittedName>
</protein>
<comment type="caution">
    <text evidence="3">The sequence shown here is derived from an EMBL/GenBank/DDBJ whole genome shotgun (WGS) entry which is preliminary data.</text>
</comment>
<dbReference type="OrthoDB" id="214253at2"/>
<name>A0A401U753_9BACT</name>
<dbReference type="PANTHER" id="PTHR13847:SF289">
    <property type="entry name" value="GLYCINE OXIDASE"/>
    <property type="match status" value="1"/>
</dbReference>
<dbReference type="InterPro" id="IPR036188">
    <property type="entry name" value="FAD/NAD-bd_sf"/>
</dbReference>
<dbReference type="Gene3D" id="3.30.9.10">
    <property type="entry name" value="D-Amino Acid Oxidase, subunit A, domain 2"/>
    <property type="match status" value="1"/>
</dbReference>
<dbReference type="EMBL" id="BHXQ01000002">
    <property type="protein sequence ID" value="GCC50720.1"/>
    <property type="molecule type" value="Genomic_DNA"/>
</dbReference>
<dbReference type="Pfam" id="PF01266">
    <property type="entry name" value="DAO"/>
    <property type="match status" value="1"/>
</dbReference>
<feature type="domain" description="FAD dependent oxidoreductase" evidence="2">
    <location>
        <begin position="8"/>
        <end position="332"/>
    </location>
</feature>
<dbReference type="Gene3D" id="3.50.50.60">
    <property type="entry name" value="FAD/NAD(P)-binding domain"/>
    <property type="match status" value="1"/>
</dbReference>
<dbReference type="SUPFAM" id="SSF51905">
    <property type="entry name" value="FAD/NAD(P)-binding domain"/>
    <property type="match status" value="1"/>
</dbReference>
<dbReference type="RefSeq" id="WP_160118582.1">
    <property type="nucleotide sequence ID" value="NZ_BHXQ01000002.1"/>
</dbReference>
<evidence type="ECO:0000256" key="1">
    <source>
        <dbReference type="ARBA" id="ARBA00023002"/>
    </source>
</evidence>
<reference evidence="3 4" key="1">
    <citation type="submission" date="2018-11" db="EMBL/GenBank/DDBJ databases">
        <title>Chryseotalea sanarue gen. nov., sp., nov., a member of the family Cytophagaceae, isolated from a brackish lake in Hamamatsu Japan.</title>
        <authorList>
            <person name="Maejima Y."/>
            <person name="Iino T."/>
            <person name="Muraguchi Y."/>
            <person name="Fukuda K."/>
            <person name="Ohkuma M."/>
            <person name="Moriuchi R."/>
            <person name="Dohra H."/>
            <person name="Kimbara K."/>
            <person name="Shintani M."/>
        </authorList>
    </citation>
    <scope>NUCLEOTIDE SEQUENCE [LARGE SCALE GENOMIC DNA]</scope>
    <source>
        <strain evidence="3 4">Ys</strain>
    </source>
</reference>